<dbReference type="InterPro" id="IPR041198">
    <property type="entry name" value="GGA_N-GAT"/>
</dbReference>
<dbReference type="PROSITE" id="PS50909">
    <property type="entry name" value="GAT"/>
    <property type="match status" value="1"/>
</dbReference>
<evidence type="ECO:0000259" key="8">
    <source>
        <dbReference type="PROSITE" id="PS50909"/>
    </source>
</evidence>
<evidence type="ECO:0000256" key="4">
    <source>
        <dbReference type="ARBA" id="ARBA00022448"/>
    </source>
</evidence>
<evidence type="ECO:0000256" key="6">
    <source>
        <dbReference type="ARBA" id="ARBA00022927"/>
    </source>
</evidence>
<organism evidence="9 10">
    <name type="scientific">Diploscapter pachys</name>
    <dbReference type="NCBI Taxonomy" id="2018661"/>
    <lineage>
        <taxon>Eukaryota</taxon>
        <taxon>Metazoa</taxon>
        <taxon>Ecdysozoa</taxon>
        <taxon>Nematoda</taxon>
        <taxon>Chromadorea</taxon>
        <taxon>Rhabditida</taxon>
        <taxon>Rhabditina</taxon>
        <taxon>Rhabditomorpha</taxon>
        <taxon>Rhabditoidea</taxon>
        <taxon>Rhabditidae</taxon>
        <taxon>Diploscapter</taxon>
    </lineage>
</organism>
<name>A0A2A2JQY4_9BILA</name>
<evidence type="ECO:0008006" key="11">
    <source>
        <dbReference type="Google" id="ProtNLM"/>
    </source>
</evidence>
<dbReference type="InterPro" id="IPR008942">
    <property type="entry name" value="ENTH_VHS"/>
</dbReference>
<dbReference type="GO" id="GO:0005802">
    <property type="term" value="C:trans-Golgi network"/>
    <property type="evidence" value="ECO:0007669"/>
    <property type="project" value="InterPro"/>
</dbReference>
<evidence type="ECO:0000313" key="9">
    <source>
        <dbReference type="EMBL" id="PAV64108.1"/>
    </source>
</evidence>
<dbReference type="SUPFAM" id="SSF48464">
    <property type="entry name" value="ENTH/VHS domain"/>
    <property type="match status" value="1"/>
</dbReference>
<dbReference type="InterPro" id="IPR004152">
    <property type="entry name" value="GAT_dom"/>
</dbReference>
<dbReference type="Gene3D" id="1.25.40.90">
    <property type="match status" value="1"/>
</dbReference>
<dbReference type="Pfam" id="PF00790">
    <property type="entry name" value="VHS"/>
    <property type="match status" value="1"/>
</dbReference>
<protein>
    <recommendedName>
        <fullName evidence="11">VHS domain-containing protein</fullName>
    </recommendedName>
</protein>
<feature type="domain" description="GAT" evidence="8">
    <location>
        <begin position="188"/>
        <end position="323"/>
    </location>
</feature>
<dbReference type="GO" id="GO:0006886">
    <property type="term" value="P:intracellular protein transport"/>
    <property type="evidence" value="ECO:0007669"/>
    <property type="project" value="InterPro"/>
</dbReference>
<dbReference type="GO" id="GO:0043130">
    <property type="term" value="F:ubiquitin binding"/>
    <property type="evidence" value="ECO:0007669"/>
    <property type="project" value="InterPro"/>
</dbReference>
<evidence type="ECO:0000313" key="10">
    <source>
        <dbReference type="Proteomes" id="UP000218231"/>
    </source>
</evidence>
<accession>A0A2A2JQY4</accession>
<dbReference type="PANTHER" id="PTHR45905">
    <property type="entry name" value="GOLGI-LOCALIZED, GAMMA-ADAPTIN EAR CONTAINING, ARF BINDING PROTEIN"/>
    <property type="match status" value="1"/>
</dbReference>
<evidence type="ECO:0000256" key="2">
    <source>
        <dbReference type="ARBA" id="ARBA00004412"/>
    </source>
</evidence>
<comment type="caution">
    <text evidence="9">The sequence shown here is derived from an EMBL/GenBank/DDBJ whole genome shotgun (WGS) entry which is preliminary data.</text>
</comment>
<dbReference type="STRING" id="2018661.A0A2A2JQY4"/>
<gene>
    <name evidence="9" type="ORF">WR25_05614</name>
</gene>
<evidence type="ECO:0000259" key="7">
    <source>
        <dbReference type="PROSITE" id="PS50179"/>
    </source>
</evidence>
<keyword evidence="6" id="KW-0653">Protein transport</keyword>
<dbReference type="Gene3D" id="1.20.5.170">
    <property type="match status" value="1"/>
</dbReference>
<evidence type="ECO:0000256" key="3">
    <source>
        <dbReference type="ARBA" id="ARBA00008099"/>
    </source>
</evidence>
<dbReference type="PANTHER" id="PTHR45905:SF1">
    <property type="entry name" value="GOLGI-LOCALIZED, GAMMA-ADAPTIN EAR CONTAINING, ARF BINDING PROTEIN"/>
    <property type="match status" value="1"/>
</dbReference>
<keyword evidence="10" id="KW-1185">Reference proteome</keyword>
<dbReference type="GO" id="GO:0034394">
    <property type="term" value="P:protein localization to cell surface"/>
    <property type="evidence" value="ECO:0007669"/>
    <property type="project" value="TreeGrafter"/>
</dbReference>
<dbReference type="GO" id="GO:0031267">
    <property type="term" value="F:small GTPase binding"/>
    <property type="evidence" value="ECO:0007669"/>
    <property type="project" value="InterPro"/>
</dbReference>
<reference evidence="9 10" key="1">
    <citation type="journal article" date="2017" name="Curr. Biol.">
        <title>Genome architecture and evolution of a unichromosomal asexual nematode.</title>
        <authorList>
            <person name="Fradin H."/>
            <person name="Zegar C."/>
            <person name="Gutwein M."/>
            <person name="Lucas J."/>
            <person name="Kovtun M."/>
            <person name="Corcoran D."/>
            <person name="Baugh L.R."/>
            <person name="Kiontke K."/>
            <person name="Gunsalus K."/>
            <person name="Fitch D.H."/>
            <person name="Piano F."/>
        </authorList>
    </citation>
    <scope>NUCLEOTIDE SEQUENCE [LARGE SCALE GENOMIC DNA]</scope>
    <source>
        <strain evidence="9">PF1309</strain>
    </source>
</reference>
<dbReference type="PROSITE" id="PS50179">
    <property type="entry name" value="VHS"/>
    <property type="match status" value="1"/>
</dbReference>
<dbReference type="GO" id="GO:0035091">
    <property type="term" value="F:phosphatidylinositol binding"/>
    <property type="evidence" value="ECO:0007669"/>
    <property type="project" value="InterPro"/>
</dbReference>
<dbReference type="GO" id="GO:0006893">
    <property type="term" value="P:Golgi to plasma membrane transport"/>
    <property type="evidence" value="ECO:0007669"/>
    <property type="project" value="TreeGrafter"/>
</dbReference>
<proteinExistence type="inferred from homology"/>
<keyword evidence="4" id="KW-0813">Transport</keyword>
<dbReference type="AlphaFoldDB" id="A0A2A2JQY4"/>
<dbReference type="OrthoDB" id="447025at2759"/>
<dbReference type="EMBL" id="LIAE01010276">
    <property type="protein sequence ID" value="PAV64108.1"/>
    <property type="molecule type" value="Genomic_DNA"/>
</dbReference>
<dbReference type="SUPFAM" id="SSF89009">
    <property type="entry name" value="GAT-like domain"/>
    <property type="match status" value="2"/>
</dbReference>
<comment type="subcellular location">
    <subcellularLocation>
        <location evidence="2">Early endosome</location>
    </subcellularLocation>
    <subcellularLocation>
        <location evidence="1">Golgi apparatus</location>
        <location evidence="1">trans-Golgi network membrane</location>
        <topology evidence="1">Peripheral membrane protein</topology>
    </subcellularLocation>
</comment>
<dbReference type="CDD" id="cd03567">
    <property type="entry name" value="VHS_GGA_metazoan"/>
    <property type="match status" value="1"/>
</dbReference>
<dbReference type="GO" id="GO:0005769">
    <property type="term" value="C:early endosome"/>
    <property type="evidence" value="ECO:0007669"/>
    <property type="project" value="UniProtKB-SubCell"/>
</dbReference>
<dbReference type="InterPro" id="IPR002014">
    <property type="entry name" value="VHS_dom"/>
</dbReference>
<comment type="similarity">
    <text evidence="3">Belongs to the GGA protein family.</text>
</comment>
<feature type="domain" description="VHS" evidence="7">
    <location>
        <begin position="50"/>
        <end position="165"/>
    </location>
</feature>
<evidence type="ECO:0000256" key="5">
    <source>
        <dbReference type="ARBA" id="ARBA00022843"/>
    </source>
</evidence>
<evidence type="ECO:0000256" key="1">
    <source>
        <dbReference type="ARBA" id="ARBA00004150"/>
    </source>
</evidence>
<dbReference type="InterPro" id="IPR027422">
    <property type="entry name" value="GGA1-3"/>
</dbReference>
<dbReference type="Pfam" id="PF18308">
    <property type="entry name" value="GGA_N-GAT"/>
    <property type="match status" value="1"/>
</dbReference>
<dbReference type="SMART" id="SM00288">
    <property type="entry name" value="VHS"/>
    <property type="match status" value="1"/>
</dbReference>
<keyword evidence="5" id="KW-0832">Ubl conjugation</keyword>
<sequence>MAFVPPNMTANSFTSSNHSDEDMLKPLEYFINRATDPFIDASVREEHINKLCERVNNEIDGATTAINVLGHKIVSPDQNEVYYSLQCIEELVRQCGDKVHNRVGKYRFLNQIVKIISPKYLGSQTSNAVKEYAIRLLFNWQLSFRHIPKIKEVYDSLKENGLITKDPEIPEQEIAVVAGSSRCASFEDEEKSKLLKSLLSSGNKEDLQAANRLIKSLVKCEDKKTERAIKRQCDLSAAKKISDAIIDYIINENLTENGLTSSKLPEYHHERLKAAVEEGYRLRPLLFQYASEAAEAGDPVLEEILKINDRVGGRNSLKLLFSKFQLNKALQVRLADESASKTRRFSDITTRYREEEAADLLSLDYLVETVENKRNDDEIAKKPQGIETVDIDSLTLIDTPNQANNRHANLIDDTSDVPFIGYNKEMTPVLPRRRQMQSFPVNKATTSVSETLLELATPVNENPSPSESAADLMASPIDSLPEFVTLDPITIILGSAFFSLKIACNFSRS</sequence>
<dbReference type="Proteomes" id="UP000218231">
    <property type="component" value="Unassembled WGS sequence"/>
</dbReference>